<keyword evidence="5 7" id="KW-1133">Transmembrane helix</keyword>
<evidence type="ECO:0000256" key="6">
    <source>
        <dbReference type="ARBA" id="ARBA00023136"/>
    </source>
</evidence>
<sequence>MQRSIQKEEQMINTTKSSNNQAAMPPLTRFYTVEHPKKSPMMTFWVYLYLLYALVPFVWLFINATKTKADFASTFGLSFGSSFALWDNIVEVFTYNNGIFARWILNTVLYTIIGTIISVLFATMGGYALAKLNFKGKHFILLTILGSMAIPGVLLVVPQFLIFSQLGLTNTPWAVIIPSLLNPFGLYLMWTFSGQSVPTSLIEAARIDGAGEGRIFFQVALPLMKPSLVTVSLFAFVSIWYNYFLPLIMLKDSKWYPLALGLAQWNAQGNEGGNMPIIPNLVITASLLVVFPLILLFLALQRYWQSGLAIGATKG</sequence>
<dbReference type="KEGG" id="gvg:HMPREF0421_20099"/>
<dbReference type="PATRIC" id="fig|525284.18.peg.96"/>
<feature type="transmembrane region" description="Helical" evidence="7">
    <location>
        <begin position="103"/>
        <end position="127"/>
    </location>
</feature>
<organism evidence="9 10">
    <name type="scientific">Gardnerella vaginalis (strain ATCC 14019 / 317)</name>
    <dbReference type="NCBI Taxonomy" id="525284"/>
    <lineage>
        <taxon>Bacteria</taxon>
        <taxon>Bacillati</taxon>
        <taxon>Actinomycetota</taxon>
        <taxon>Actinomycetes</taxon>
        <taxon>Bifidobacteriales</taxon>
        <taxon>Bifidobacteriaceae</taxon>
        <taxon>Gardnerella</taxon>
    </lineage>
</organism>
<evidence type="ECO:0000256" key="4">
    <source>
        <dbReference type="ARBA" id="ARBA00022692"/>
    </source>
</evidence>
<evidence type="ECO:0000256" key="3">
    <source>
        <dbReference type="ARBA" id="ARBA00022475"/>
    </source>
</evidence>
<comment type="subcellular location">
    <subcellularLocation>
        <location evidence="1 7">Cell membrane</location>
        <topology evidence="1 7">Multi-pass membrane protein</topology>
    </subcellularLocation>
</comment>
<dbReference type="GO" id="GO:0055085">
    <property type="term" value="P:transmembrane transport"/>
    <property type="evidence" value="ECO:0007669"/>
    <property type="project" value="InterPro"/>
</dbReference>
<evidence type="ECO:0000256" key="7">
    <source>
        <dbReference type="RuleBase" id="RU363032"/>
    </source>
</evidence>
<dbReference type="InterPro" id="IPR000515">
    <property type="entry name" value="MetI-like"/>
</dbReference>
<keyword evidence="6 7" id="KW-0472">Membrane</keyword>
<dbReference type="OrthoDB" id="2063054at2"/>
<dbReference type="HOGENOM" id="CLU_016047_1_1_11"/>
<protein>
    <submittedName>
        <fullName evidence="9">ABC transporter, permease protein</fullName>
    </submittedName>
</protein>
<feature type="domain" description="ABC transmembrane type-1" evidence="8">
    <location>
        <begin position="104"/>
        <end position="299"/>
    </location>
</feature>
<gene>
    <name evidence="9" type="ordered locus">HMPREF0421_20099</name>
</gene>
<feature type="transmembrane region" description="Helical" evidence="7">
    <location>
        <begin position="44"/>
        <end position="62"/>
    </location>
</feature>
<proteinExistence type="inferred from homology"/>
<evidence type="ECO:0000313" key="10">
    <source>
        <dbReference type="Proteomes" id="UP000001453"/>
    </source>
</evidence>
<name>E3D7F4_GARV3</name>
<dbReference type="InterPro" id="IPR035906">
    <property type="entry name" value="MetI-like_sf"/>
</dbReference>
<evidence type="ECO:0000313" key="9">
    <source>
        <dbReference type="EMBL" id="ADP38185.1"/>
    </source>
</evidence>
<feature type="transmembrane region" description="Helical" evidence="7">
    <location>
        <begin position="277"/>
        <end position="300"/>
    </location>
</feature>
<dbReference type="EMBL" id="CP002104">
    <property type="protein sequence ID" value="ADP38185.1"/>
    <property type="molecule type" value="Genomic_DNA"/>
</dbReference>
<keyword evidence="2 7" id="KW-0813">Transport</keyword>
<comment type="similarity">
    <text evidence="7">Belongs to the binding-protein-dependent transport system permease family.</text>
</comment>
<evidence type="ECO:0000256" key="2">
    <source>
        <dbReference type="ARBA" id="ARBA00022448"/>
    </source>
</evidence>
<dbReference type="SUPFAM" id="SSF161098">
    <property type="entry name" value="MetI-like"/>
    <property type="match status" value="1"/>
</dbReference>
<evidence type="ECO:0000256" key="1">
    <source>
        <dbReference type="ARBA" id="ARBA00004651"/>
    </source>
</evidence>
<reference evidence="9 10" key="1">
    <citation type="journal article" date="2010" name="PLoS ONE">
        <title>Comparative genomics of Gardnerella vaginalis strains reveals substantial differences in metabolic and virulence potential.</title>
        <authorList>
            <person name="Yeoman C.J."/>
            <person name="Yildirim S."/>
            <person name="Thomas S.M."/>
            <person name="Durkin A.S."/>
            <person name="Torralba M."/>
            <person name="Sutton G."/>
            <person name="Buhay C.J."/>
            <person name="Ding Y."/>
            <person name="Dugan-Rocha S.P."/>
            <person name="Muzny D.M."/>
            <person name="Qin X."/>
            <person name="Gibbs R.A."/>
            <person name="Leigh S.R."/>
            <person name="Stumpf R."/>
            <person name="White B.A."/>
            <person name="Highlander S.K."/>
            <person name="Nelson K.E."/>
            <person name="Wilson B.A."/>
        </authorList>
    </citation>
    <scope>NUCLEOTIDE SEQUENCE [LARGE SCALE GENOMIC DNA]</scope>
    <source>
        <strain evidence="10">ATCC 14019 / 317</strain>
    </source>
</reference>
<dbReference type="PANTHER" id="PTHR43744:SF12">
    <property type="entry name" value="ABC TRANSPORTER PERMEASE PROTEIN MG189-RELATED"/>
    <property type="match status" value="1"/>
</dbReference>
<feature type="transmembrane region" description="Helical" evidence="7">
    <location>
        <begin position="228"/>
        <end position="250"/>
    </location>
</feature>
<keyword evidence="3" id="KW-1003">Cell membrane</keyword>
<accession>E3D7F4</accession>
<dbReference type="GO" id="GO:0005886">
    <property type="term" value="C:plasma membrane"/>
    <property type="evidence" value="ECO:0007669"/>
    <property type="project" value="UniProtKB-SubCell"/>
</dbReference>
<keyword evidence="4 7" id="KW-0812">Transmembrane</keyword>
<dbReference type="CDD" id="cd06261">
    <property type="entry name" value="TM_PBP2"/>
    <property type="match status" value="1"/>
</dbReference>
<dbReference type="Pfam" id="PF00528">
    <property type="entry name" value="BPD_transp_1"/>
    <property type="match status" value="1"/>
</dbReference>
<dbReference type="PROSITE" id="PS50928">
    <property type="entry name" value="ABC_TM1"/>
    <property type="match status" value="1"/>
</dbReference>
<dbReference type="Gene3D" id="1.10.3720.10">
    <property type="entry name" value="MetI-like"/>
    <property type="match status" value="1"/>
</dbReference>
<evidence type="ECO:0000259" key="8">
    <source>
        <dbReference type="PROSITE" id="PS50928"/>
    </source>
</evidence>
<feature type="transmembrane region" description="Helical" evidence="7">
    <location>
        <begin position="139"/>
        <end position="161"/>
    </location>
</feature>
<evidence type="ECO:0000256" key="5">
    <source>
        <dbReference type="ARBA" id="ARBA00022989"/>
    </source>
</evidence>
<dbReference type="AlphaFoldDB" id="E3D7F4"/>
<dbReference type="PANTHER" id="PTHR43744">
    <property type="entry name" value="ABC TRANSPORTER PERMEASE PROTEIN MG189-RELATED-RELATED"/>
    <property type="match status" value="1"/>
</dbReference>
<feature type="transmembrane region" description="Helical" evidence="7">
    <location>
        <begin position="173"/>
        <end position="192"/>
    </location>
</feature>
<dbReference type="Proteomes" id="UP000001453">
    <property type="component" value="Chromosome"/>
</dbReference>